<gene>
    <name evidence="2" type="ORF">GEV02_06775</name>
</gene>
<evidence type="ECO:0000256" key="1">
    <source>
        <dbReference type="SAM" id="MobiDB-lite"/>
    </source>
</evidence>
<keyword evidence="3" id="KW-1185">Reference proteome</keyword>
<proteinExistence type="predicted"/>
<dbReference type="AlphaFoldDB" id="A0A6A7MYM7"/>
<protein>
    <submittedName>
        <fullName evidence="2">Uncharacterized protein</fullName>
    </submittedName>
</protein>
<sequence>MNVTHQRAKTSALSMHPRAQRAARVANAPVVTQRAVHMKASAWEALQRLCNSYDTSVSKVIESLVIEADHFHASQED</sequence>
<dbReference type="RefSeq" id="WP_152837305.1">
    <property type="nucleotide sequence ID" value="NZ_WHUG01000002.1"/>
</dbReference>
<evidence type="ECO:0000313" key="2">
    <source>
        <dbReference type="EMBL" id="MQA37847.1"/>
    </source>
</evidence>
<feature type="compositionally biased region" description="Polar residues" evidence="1">
    <location>
        <begin position="1"/>
        <end position="13"/>
    </location>
</feature>
<reference evidence="2 3" key="1">
    <citation type="submission" date="2019-10" db="EMBL/GenBank/DDBJ databases">
        <title>Two novel species isolated from a subtropical stream in China.</title>
        <authorList>
            <person name="Lu H."/>
        </authorList>
    </citation>
    <scope>NUCLEOTIDE SEQUENCE [LARGE SCALE GENOMIC DNA]</scope>
    <source>
        <strain evidence="2 3">FT29W</strain>
    </source>
</reference>
<dbReference type="Proteomes" id="UP000440498">
    <property type="component" value="Unassembled WGS sequence"/>
</dbReference>
<feature type="region of interest" description="Disordered" evidence="1">
    <location>
        <begin position="1"/>
        <end position="20"/>
    </location>
</feature>
<dbReference type="EMBL" id="WHUG01000002">
    <property type="protein sequence ID" value="MQA37847.1"/>
    <property type="molecule type" value="Genomic_DNA"/>
</dbReference>
<accession>A0A6A7MYM7</accession>
<evidence type="ECO:0000313" key="3">
    <source>
        <dbReference type="Proteomes" id="UP000440498"/>
    </source>
</evidence>
<comment type="caution">
    <text evidence="2">The sequence shown here is derived from an EMBL/GenBank/DDBJ whole genome shotgun (WGS) entry which is preliminary data.</text>
</comment>
<organism evidence="2 3">
    <name type="scientific">Rugamonas aquatica</name>
    <dbReference type="NCBI Taxonomy" id="2743357"/>
    <lineage>
        <taxon>Bacteria</taxon>
        <taxon>Pseudomonadati</taxon>
        <taxon>Pseudomonadota</taxon>
        <taxon>Betaproteobacteria</taxon>
        <taxon>Burkholderiales</taxon>
        <taxon>Oxalobacteraceae</taxon>
        <taxon>Telluria group</taxon>
        <taxon>Rugamonas</taxon>
    </lineage>
</organism>
<name>A0A6A7MYM7_9BURK</name>